<name>A0ABR1VDH8_9PEZI</name>
<keyword evidence="4" id="KW-1185">Reference proteome</keyword>
<gene>
    <name evidence="3" type="ORF">PG994_005881</name>
</gene>
<evidence type="ECO:0000313" key="3">
    <source>
        <dbReference type="EMBL" id="KAK8069265.1"/>
    </source>
</evidence>
<feature type="transmembrane region" description="Helical" evidence="2">
    <location>
        <begin position="36"/>
        <end position="59"/>
    </location>
</feature>
<protein>
    <submittedName>
        <fullName evidence="3">Uncharacterized protein</fullName>
    </submittedName>
</protein>
<organism evidence="3 4">
    <name type="scientific">Apiospora phragmitis</name>
    <dbReference type="NCBI Taxonomy" id="2905665"/>
    <lineage>
        <taxon>Eukaryota</taxon>
        <taxon>Fungi</taxon>
        <taxon>Dikarya</taxon>
        <taxon>Ascomycota</taxon>
        <taxon>Pezizomycotina</taxon>
        <taxon>Sordariomycetes</taxon>
        <taxon>Xylariomycetidae</taxon>
        <taxon>Amphisphaeriales</taxon>
        <taxon>Apiosporaceae</taxon>
        <taxon>Apiospora</taxon>
    </lineage>
</organism>
<feature type="region of interest" description="Disordered" evidence="1">
    <location>
        <begin position="120"/>
        <end position="146"/>
    </location>
</feature>
<evidence type="ECO:0000313" key="4">
    <source>
        <dbReference type="Proteomes" id="UP001480595"/>
    </source>
</evidence>
<sequence>MCQLMSELGTVTGVTEEMALRMTHKSRDDSKSGAKWLFAAWYVYVSLIWSLKGTMLALFGRHQNIPRREIGEMGLHHLHRGLPGYNRGDHESLQTHPQAMAAISVRRRTLHPKQIQVLRLDHNERPDGPPDHLHTPSRTLETSDDLGAPTRLDLGLNWSVRETASRCPQDPLFVIRLRLGLLTGYWNTCIQTSRRHPSHQRPFYQTLEQPLLRRPQKVVELEELFHGSGDDRRLRGVAQALVSIAPPETGYQYLLRRQ</sequence>
<reference evidence="3 4" key="1">
    <citation type="submission" date="2023-01" db="EMBL/GenBank/DDBJ databases">
        <title>Analysis of 21 Apiospora genomes using comparative genomics revels a genus with tremendous synthesis potential of carbohydrate active enzymes and secondary metabolites.</title>
        <authorList>
            <person name="Sorensen T."/>
        </authorList>
    </citation>
    <scope>NUCLEOTIDE SEQUENCE [LARGE SCALE GENOMIC DNA]</scope>
    <source>
        <strain evidence="3 4">CBS 135458</strain>
    </source>
</reference>
<dbReference type="EMBL" id="JAQQWL010000006">
    <property type="protein sequence ID" value="KAK8069265.1"/>
    <property type="molecule type" value="Genomic_DNA"/>
</dbReference>
<dbReference type="RefSeq" id="XP_066716559.1">
    <property type="nucleotide sequence ID" value="XM_066857290.1"/>
</dbReference>
<comment type="caution">
    <text evidence="3">The sequence shown here is derived from an EMBL/GenBank/DDBJ whole genome shotgun (WGS) entry which is preliminary data.</text>
</comment>
<evidence type="ECO:0000256" key="1">
    <source>
        <dbReference type="SAM" id="MobiDB-lite"/>
    </source>
</evidence>
<accession>A0ABR1VDH8</accession>
<dbReference type="GeneID" id="92090353"/>
<keyword evidence="2" id="KW-0812">Transmembrane</keyword>
<feature type="compositionally biased region" description="Basic and acidic residues" evidence="1">
    <location>
        <begin position="120"/>
        <end position="134"/>
    </location>
</feature>
<keyword evidence="2" id="KW-1133">Transmembrane helix</keyword>
<proteinExistence type="predicted"/>
<keyword evidence="2" id="KW-0472">Membrane</keyword>
<evidence type="ECO:0000256" key="2">
    <source>
        <dbReference type="SAM" id="Phobius"/>
    </source>
</evidence>
<dbReference type="Proteomes" id="UP001480595">
    <property type="component" value="Unassembled WGS sequence"/>
</dbReference>